<dbReference type="GO" id="GO:0005811">
    <property type="term" value="C:lipid droplet"/>
    <property type="evidence" value="ECO:0007669"/>
    <property type="project" value="InterPro"/>
</dbReference>
<accession>B4ERX5</accession>
<dbReference type="AlphaFoldDB" id="B4ERX5"/>
<dbReference type="PANTHER" id="PTHR11764">
    <property type="entry name" value="TERPENE CYCLASE/MUTASE FAMILY MEMBER"/>
    <property type="match status" value="1"/>
</dbReference>
<dbReference type="InterPro" id="IPR008930">
    <property type="entry name" value="Terpenoid_cyclase/PrenylTrfase"/>
</dbReference>
<gene>
    <name evidence="3" type="ORF">TRAES_3BF038300090CFD_c1</name>
</gene>
<dbReference type="SUPFAM" id="SSF48239">
    <property type="entry name" value="Terpenoid cyclases/Protein prenyltransferases"/>
    <property type="match status" value="1"/>
</dbReference>
<dbReference type="Pfam" id="PF13249">
    <property type="entry name" value="SQHop_cyclase_N"/>
    <property type="match status" value="1"/>
</dbReference>
<evidence type="ECO:0000313" key="2">
    <source>
        <dbReference type="EMBL" id="CAP72302.1"/>
    </source>
</evidence>
<reference evidence="2" key="1">
    <citation type="journal article" date="2008" name="Genetics">
        <title>Dynamics and differential proliferation of transposable elements during the evolution of the B and A genomes of wheat.</title>
        <authorList>
            <person name="Charles M."/>
            <person name="Belcram H."/>
            <person name="Just J."/>
            <person name="Huneau C."/>
            <person name="Viollet A."/>
            <person name="Couloux A."/>
            <person name="Segurens B."/>
            <person name="Carter M."/>
            <person name="Huteau V."/>
            <person name="Coriton O."/>
            <person name="Appels R."/>
            <person name="Samian S."/>
            <person name="Chalhoub B."/>
        </authorList>
    </citation>
    <scope>NUCLEOTIDE SEQUENCE</scope>
</reference>
<dbReference type="PANTHER" id="PTHR11764:SF17">
    <property type="entry name" value="TERPENE CYCLASE_MUTASE FAMILY MEMBER"/>
    <property type="match status" value="1"/>
</dbReference>
<proteinExistence type="predicted"/>
<dbReference type="EMBL" id="HG670306">
    <property type="protein sequence ID" value="CDM80936.1"/>
    <property type="molecule type" value="Genomic_DNA"/>
</dbReference>
<dbReference type="HOGENOM" id="CLU_1386371_0_0_1"/>
<evidence type="ECO:0000259" key="1">
    <source>
        <dbReference type="Pfam" id="PF13249"/>
    </source>
</evidence>
<organism evidence="2">
    <name type="scientific">Triticum aestivum</name>
    <name type="common">Wheat</name>
    <dbReference type="NCBI Taxonomy" id="4565"/>
    <lineage>
        <taxon>Eukaryota</taxon>
        <taxon>Viridiplantae</taxon>
        <taxon>Streptophyta</taxon>
        <taxon>Embryophyta</taxon>
        <taxon>Tracheophyta</taxon>
        <taxon>Spermatophyta</taxon>
        <taxon>Magnoliopsida</taxon>
        <taxon>Liliopsida</taxon>
        <taxon>Poales</taxon>
        <taxon>Poaceae</taxon>
        <taxon>BOP clade</taxon>
        <taxon>Pooideae</taxon>
        <taxon>Triticodae</taxon>
        <taxon>Triticeae</taxon>
        <taxon>Triticinae</taxon>
        <taxon>Triticum</taxon>
    </lineage>
</organism>
<dbReference type="EMBL" id="AM932687">
    <property type="protein sequence ID" value="CAP72302.1"/>
    <property type="molecule type" value="Genomic_DNA"/>
</dbReference>
<reference evidence="3" key="2">
    <citation type="journal article" date="2014" name="Science">
        <title>Structural and functional partitioning of bread wheat chromosome 3B.</title>
        <authorList>
            <person name="Choulet F."/>
            <person name="Alberti A."/>
            <person name="Theil S."/>
            <person name="Glover N."/>
            <person name="Barbe V."/>
            <person name="Daron J."/>
            <person name="Pingault L."/>
            <person name="Sourdille P."/>
            <person name="Couloux A."/>
            <person name="Paux E."/>
            <person name="Leroy P."/>
            <person name="Mangenot S."/>
            <person name="Guilhot N."/>
            <person name="Le Gouis J."/>
            <person name="Balfourier F."/>
            <person name="Alaux M."/>
            <person name="Jamilloux V."/>
            <person name="Poulain J."/>
            <person name="Durand C."/>
            <person name="Bellec A."/>
            <person name="Gaspin C."/>
            <person name="Safar J."/>
            <person name="Dolezel J."/>
            <person name="Rogers J."/>
            <person name="Vandepoele K."/>
            <person name="Aury J.M."/>
            <person name="Mayer K."/>
            <person name="Berges H."/>
            <person name="Quesneville H."/>
            <person name="Wincker P."/>
            <person name="Feuillet C."/>
        </authorList>
    </citation>
    <scope>NUCLEOTIDE SEQUENCE</scope>
</reference>
<dbReference type="GO" id="GO:0016866">
    <property type="term" value="F:intramolecular transferase activity"/>
    <property type="evidence" value="ECO:0007669"/>
    <property type="project" value="InterPro"/>
</dbReference>
<protein>
    <recommendedName>
        <fullName evidence="1">Squalene cyclase N-terminal domain-containing protein</fullName>
    </recommendedName>
</protein>
<dbReference type="InterPro" id="IPR018333">
    <property type="entry name" value="Squalene_cyclase"/>
</dbReference>
<name>B4ERX5_WHEAT</name>
<feature type="domain" description="Squalene cyclase N-terminal" evidence="1">
    <location>
        <begin position="13"/>
        <end position="71"/>
    </location>
</feature>
<dbReference type="GO" id="GO:0016104">
    <property type="term" value="P:triterpenoid biosynthetic process"/>
    <property type="evidence" value="ECO:0007669"/>
    <property type="project" value="InterPro"/>
</dbReference>
<dbReference type="InterPro" id="IPR032697">
    <property type="entry name" value="SQ_cyclase_N"/>
</dbReference>
<sequence>MGPAACGSSGEMRNMDGGWGIHTEGGSSMLRSALNYTALRLLGENVDDEQDMSVPKTRKWLHDHGGAMMIKLEARCLDFLTSQECSRICESCCTTINTNAETLILAEGDDGRYICIMALLQQTKAWWPSTLLPESLKTAYFLTPFKPELRLTEPDENGIHSGRDAVLWQFEVHGVNEEKDYELCVENTQYCYAKKAR</sequence>
<dbReference type="Gene3D" id="1.50.10.20">
    <property type="match status" value="1"/>
</dbReference>
<evidence type="ECO:0000313" key="3">
    <source>
        <dbReference type="EMBL" id="CDM80936.1"/>
    </source>
</evidence>